<proteinExistence type="predicted"/>
<protein>
    <recommendedName>
        <fullName evidence="4">Acylphosphatase</fullName>
    </recommendedName>
</protein>
<feature type="signal peptide" evidence="1">
    <location>
        <begin position="1"/>
        <end position="22"/>
    </location>
</feature>
<dbReference type="OrthoDB" id="1633201at2"/>
<evidence type="ECO:0000313" key="2">
    <source>
        <dbReference type="EMBL" id="SEA03219.1"/>
    </source>
</evidence>
<gene>
    <name evidence="2" type="ORF">SAMN05660648_01679</name>
</gene>
<dbReference type="RefSeq" id="WP_074672049.1">
    <property type="nucleotide sequence ID" value="NZ_FNQG01000006.1"/>
</dbReference>
<evidence type="ECO:0000313" key="3">
    <source>
        <dbReference type="Proteomes" id="UP000183469"/>
    </source>
</evidence>
<evidence type="ECO:0000256" key="1">
    <source>
        <dbReference type="SAM" id="SignalP"/>
    </source>
</evidence>
<evidence type="ECO:0008006" key="4">
    <source>
        <dbReference type="Google" id="ProtNLM"/>
    </source>
</evidence>
<keyword evidence="1" id="KW-0732">Signal</keyword>
<sequence>MKPAIAVVIALLVILSAIPAEAAKVDRVVAVTTAHDSLPPLVAERMNHSVAAIASQLLEGKEIAAVQAGNASYAALIHEVFDKVLVGYTVKQVRIQPAAETKVEVELLPWSEVIQSVQVETSVEGMPPRIENMVRQDLTGVERVFEDAMMGLPTAAADWTNGVLKQHLNAYLEQHLPEFRADFDVNPEPHTQVKLMVYPRLPVVRTVDLSMRSDTVPNSALLARRDVMQAQVDEIVGVPVGFVRRHRQELEQAFAQGLDNRQDFRALSMQTKVAIEPAERTQVMSRSDTSRYRLRLSGWLDIGRKEKESHKNDENLLLRLHAGQMLGSKDEIFVLADLLPEKMKWNWQLGWQHDLRGGRLVGLRYDMRKHKLIYDIRQQLAPRWLLRYEYRTADNMGEAALRYRLHDFVSLEYVLDNEQNWLRLIGNF</sequence>
<organism evidence="2 3">
    <name type="scientific">Selenomonas ruminantium</name>
    <dbReference type="NCBI Taxonomy" id="971"/>
    <lineage>
        <taxon>Bacteria</taxon>
        <taxon>Bacillati</taxon>
        <taxon>Bacillota</taxon>
        <taxon>Negativicutes</taxon>
        <taxon>Selenomonadales</taxon>
        <taxon>Selenomonadaceae</taxon>
        <taxon>Selenomonas</taxon>
    </lineage>
</organism>
<reference evidence="2 3" key="1">
    <citation type="submission" date="2016-10" db="EMBL/GenBank/DDBJ databases">
        <authorList>
            <person name="de Groot N.N."/>
        </authorList>
    </citation>
    <scope>NUCLEOTIDE SEQUENCE [LARGE SCALE GENOMIC DNA]</scope>
    <source>
        <strain evidence="2 3">DSM 2872</strain>
    </source>
</reference>
<feature type="chain" id="PRO_5010238255" description="Acylphosphatase" evidence="1">
    <location>
        <begin position="23"/>
        <end position="428"/>
    </location>
</feature>
<name>A0A1H3XUV0_SELRU</name>
<dbReference type="AlphaFoldDB" id="A0A1H3XUV0"/>
<dbReference type="EMBL" id="FNQG01000006">
    <property type="protein sequence ID" value="SEA03219.1"/>
    <property type="molecule type" value="Genomic_DNA"/>
</dbReference>
<dbReference type="Proteomes" id="UP000183469">
    <property type="component" value="Unassembled WGS sequence"/>
</dbReference>
<accession>A0A1H3XUV0</accession>